<feature type="transmembrane region" description="Helical" evidence="7">
    <location>
        <begin position="770"/>
        <end position="790"/>
    </location>
</feature>
<accession>A0A444UQF5</accession>
<gene>
    <name evidence="10" type="ORF">EOD39_0068</name>
</gene>
<feature type="transmembrane region" description="Helical" evidence="7">
    <location>
        <begin position="727"/>
        <end position="750"/>
    </location>
</feature>
<keyword evidence="3 6" id="KW-0812">Transmembrane</keyword>
<dbReference type="Proteomes" id="UP000289886">
    <property type="component" value="Unassembled WGS sequence"/>
</dbReference>
<feature type="transmembrane region" description="Helical" evidence="7">
    <location>
        <begin position="693"/>
        <end position="715"/>
    </location>
</feature>
<feature type="region of interest" description="Disordered" evidence="8">
    <location>
        <begin position="44"/>
        <end position="88"/>
    </location>
</feature>
<dbReference type="GO" id="GO:0008381">
    <property type="term" value="F:mechanosensitive monoatomic ion channel activity"/>
    <property type="evidence" value="ECO:0007669"/>
    <property type="project" value="TreeGrafter"/>
</dbReference>
<dbReference type="PANTHER" id="PTHR23302">
    <property type="entry name" value="TRANSMEMBRANE CHANNEL-RELATED"/>
    <property type="match status" value="1"/>
</dbReference>
<dbReference type="PROSITE" id="PS51225">
    <property type="entry name" value="MARVEL"/>
    <property type="match status" value="1"/>
</dbReference>
<feature type="transmembrane region" description="Helical" evidence="7">
    <location>
        <begin position="558"/>
        <end position="579"/>
    </location>
</feature>
<dbReference type="AlphaFoldDB" id="A0A444UQF5"/>
<feature type="transmembrane region" description="Helical" evidence="7">
    <location>
        <begin position="315"/>
        <end position="340"/>
    </location>
</feature>
<dbReference type="GO" id="GO:0005886">
    <property type="term" value="C:plasma membrane"/>
    <property type="evidence" value="ECO:0007669"/>
    <property type="project" value="InterPro"/>
</dbReference>
<comment type="similarity">
    <text evidence="2 7">Belongs to the TMC family.</text>
</comment>
<evidence type="ECO:0000256" key="5">
    <source>
        <dbReference type="ARBA" id="ARBA00023136"/>
    </source>
</evidence>
<feature type="transmembrane region" description="Helical" evidence="7">
    <location>
        <begin position="400"/>
        <end position="421"/>
    </location>
</feature>
<evidence type="ECO:0000313" key="10">
    <source>
        <dbReference type="EMBL" id="RXM37394.1"/>
    </source>
</evidence>
<comment type="caution">
    <text evidence="10">The sequence shown here is derived from an EMBL/GenBank/DDBJ whole genome shotgun (WGS) entry which is preliminary data.</text>
</comment>
<dbReference type="InterPro" id="IPR008253">
    <property type="entry name" value="Marvel"/>
</dbReference>
<name>A0A444UQF5_ACIRT</name>
<evidence type="ECO:0000256" key="4">
    <source>
        <dbReference type="ARBA" id="ARBA00022989"/>
    </source>
</evidence>
<evidence type="ECO:0000256" key="7">
    <source>
        <dbReference type="RuleBase" id="RU310713"/>
    </source>
</evidence>
<feature type="transmembrane region" description="Helical" evidence="7">
    <location>
        <begin position="645"/>
        <end position="673"/>
    </location>
</feature>
<dbReference type="InterPro" id="IPR012496">
    <property type="entry name" value="TMC_dom"/>
</dbReference>
<feature type="transmembrane region" description="Helical" evidence="7">
    <location>
        <begin position="360"/>
        <end position="379"/>
    </location>
</feature>
<keyword evidence="11" id="KW-1185">Reference proteome</keyword>
<feature type="transmembrane region" description="Helical" evidence="7">
    <location>
        <begin position="617"/>
        <end position="633"/>
    </location>
</feature>
<organism evidence="10 11">
    <name type="scientific">Acipenser ruthenus</name>
    <name type="common">Sterlet sturgeon</name>
    <dbReference type="NCBI Taxonomy" id="7906"/>
    <lineage>
        <taxon>Eukaryota</taxon>
        <taxon>Metazoa</taxon>
        <taxon>Chordata</taxon>
        <taxon>Craniata</taxon>
        <taxon>Vertebrata</taxon>
        <taxon>Euteleostomi</taxon>
        <taxon>Actinopterygii</taxon>
        <taxon>Chondrostei</taxon>
        <taxon>Acipenseriformes</taxon>
        <taxon>Acipenseridae</taxon>
        <taxon>Acipenser</taxon>
    </lineage>
</organism>
<evidence type="ECO:0000256" key="8">
    <source>
        <dbReference type="SAM" id="MobiDB-lite"/>
    </source>
</evidence>
<dbReference type="PANTHER" id="PTHR23302:SF66">
    <property type="entry name" value="TRANSMEMBRANE CHANNEL-LIKE PROTEIN"/>
    <property type="match status" value="1"/>
</dbReference>
<dbReference type="Pfam" id="PF07810">
    <property type="entry name" value="TMC"/>
    <property type="match status" value="1"/>
</dbReference>
<evidence type="ECO:0000256" key="2">
    <source>
        <dbReference type="ARBA" id="ARBA00006510"/>
    </source>
</evidence>
<dbReference type="EMBL" id="SCEB01214069">
    <property type="protein sequence ID" value="RXM37394.1"/>
    <property type="molecule type" value="Genomic_DNA"/>
</dbReference>
<evidence type="ECO:0000256" key="6">
    <source>
        <dbReference type="PROSITE-ProRule" id="PRU00581"/>
    </source>
</evidence>
<evidence type="ECO:0000256" key="1">
    <source>
        <dbReference type="ARBA" id="ARBA00004141"/>
    </source>
</evidence>
<feature type="transmembrane region" description="Helical" evidence="7">
    <location>
        <begin position="166"/>
        <end position="190"/>
    </location>
</feature>
<protein>
    <recommendedName>
        <fullName evidence="7">Transmembrane channel-like protein</fullName>
    </recommendedName>
</protein>
<keyword evidence="5 6" id="KW-0472">Membrane</keyword>
<comment type="subcellular location">
    <subcellularLocation>
        <location evidence="1 7">Membrane</location>
        <topology evidence="1 7">Multi-pass membrane protein</topology>
    </subcellularLocation>
</comment>
<dbReference type="Pfam" id="PF01284">
    <property type="entry name" value="MARVEL"/>
    <property type="match status" value="1"/>
</dbReference>
<reference evidence="10 11" key="1">
    <citation type="submission" date="2019-01" db="EMBL/GenBank/DDBJ databases">
        <title>Draft Genome and Complete Hox-Cluster Characterization of the Sterlet Sturgeon (Acipenser ruthenus).</title>
        <authorList>
            <person name="Wei Q."/>
        </authorList>
    </citation>
    <scope>NUCLEOTIDE SEQUENCE [LARGE SCALE GENOMIC DNA]</scope>
    <source>
        <strain evidence="10">WHYD16114868_AA</strain>
        <tissue evidence="10">Blood</tissue>
    </source>
</reference>
<evidence type="ECO:0000313" key="11">
    <source>
        <dbReference type="Proteomes" id="UP000289886"/>
    </source>
</evidence>
<feature type="domain" description="MARVEL" evidence="9">
    <location>
        <begin position="644"/>
        <end position="794"/>
    </location>
</feature>
<evidence type="ECO:0000256" key="3">
    <source>
        <dbReference type="ARBA" id="ARBA00022692"/>
    </source>
</evidence>
<evidence type="ECO:0000259" key="9">
    <source>
        <dbReference type="PROSITE" id="PS51225"/>
    </source>
</evidence>
<sequence>MEEEDQDCVDYSCMVPDESSESYFLDPSYCYHQTEIFSELPSQKTLKKRTVQDSSPRVSGEGLESHRAERVSANSSQDTVGGWDPLKDDKRPLRNYPLSITEKRRMRETRRSQSGRISWWLSWKQSQLTSWRRLRDDLANALQNLKPWKGALREIEGKFGTGVKSFFALLHCLIYLNLISCIFIAGLVLVPTALLRSEGFMEDSYLFYGFYPGAGLTQLSYNLPLMYLLCSVGVLFLSLLWVVTRLGRDYKVRWVQGRQYKTLLSFKIFAGWDFCIRETDSATLKQSRIRNDLKMDLEEEKYHQRVSNRTVKQRALLCLIRVVLNLIVLTLLAGAFFLIYQATQVSQSYQQEPYNFSVTFSFLIEYLPSISITLINFLLPQVFRRLVKFEDYLLTTQINLTLVRCVFLKLSSLGMFLFSLYQQIFCSGNLENTKCKACGYNHDYQCWETKVGQEMYKLLLFDFLASIGTTFLLDYPRKVLVEKCSWRLVQFIGKDRFLVPVNVLNIVYSQTLTWTGLFYCPLLPLLNSAMLFLTFYIKKFSLYNNCQPAKEMFRSSSSSVFFQCVLLLGLFLALVSVGVSISMSRCSQVCGPFQQYNLSFKVVAAYIKSLPGVAQTALYYILSEAFAIPLIILECSRLGRGSQSVAWLVVITAKARMVFAIIVFACITAEGYINPPGSSVQECIFGGSLDACHYGVGVGFLAFLAATAFFILDIYFPQISNANERKYIVIADLVFSGVWTFLWFVGFCFLTNKWQTVTKITVIGSDSARAVITFSFFSIFTWGLLAYFALRRYRQGMGEFPQSYTDPAPDTTGSYAGYPPVGVESYQQPPFVANPDLSSEGGYQPPVY</sequence>
<feature type="transmembrane region" description="Helical" evidence="7">
    <location>
        <begin position="516"/>
        <end position="537"/>
    </location>
</feature>
<dbReference type="InterPro" id="IPR038900">
    <property type="entry name" value="TMC"/>
</dbReference>
<keyword evidence="4 7" id="KW-1133">Transmembrane helix</keyword>
<proteinExistence type="inferred from homology"/>
<feature type="transmembrane region" description="Helical" evidence="7">
    <location>
        <begin position="225"/>
        <end position="243"/>
    </location>
</feature>